<protein>
    <submittedName>
        <fullName evidence="1">Uncharacterized protein</fullName>
    </submittedName>
</protein>
<sequence length="60" mass="6620">IGNYAAQINQALSEAEQHVDSAHIHESIFHRTGYSNGDITWIAYFGSRCQDDGSGKSDFC</sequence>
<dbReference type="EMBL" id="KZ824741">
    <property type="protein sequence ID" value="RAK70988.1"/>
    <property type="molecule type" value="Genomic_DNA"/>
</dbReference>
<evidence type="ECO:0000313" key="1">
    <source>
        <dbReference type="EMBL" id="RAK70988.1"/>
    </source>
</evidence>
<feature type="non-terminal residue" evidence="1">
    <location>
        <position position="1"/>
    </location>
</feature>
<dbReference type="VEuPathDB" id="FungiDB:BO72DRAFT_393114"/>
<dbReference type="OrthoDB" id="4186099at2759"/>
<gene>
    <name evidence="1" type="ORF">BO72DRAFT_393114</name>
</gene>
<keyword evidence="2" id="KW-1185">Reference proteome</keyword>
<proteinExistence type="predicted"/>
<evidence type="ECO:0000313" key="2">
    <source>
        <dbReference type="Proteomes" id="UP000249789"/>
    </source>
</evidence>
<dbReference type="Proteomes" id="UP000249789">
    <property type="component" value="Unassembled WGS sequence"/>
</dbReference>
<accession>A0A8G1RF27</accession>
<dbReference type="AlphaFoldDB" id="A0A8G1RF27"/>
<name>A0A8G1RF27_9EURO</name>
<dbReference type="GeneID" id="63859257"/>
<reference evidence="1 2" key="1">
    <citation type="submission" date="2018-02" db="EMBL/GenBank/DDBJ databases">
        <title>The genomes of Aspergillus section Nigri reveals drivers in fungal speciation.</title>
        <authorList>
            <consortium name="DOE Joint Genome Institute"/>
            <person name="Vesth T.C."/>
            <person name="Nybo J."/>
            <person name="Theobald S."/>
            <person name="Brandl J."/>
            <person name="Frisvad J.C."/>
            <person name="Nielsen K.F."/>
            <person name="Lyhne E.K."/>
            <person name="Kogle M.E."/>
            <person name="Kuo A."/>
            <person name="Riley R."/>
            <person name="Clum A."/>
            <person name="Nolan M."/>
            <person name="Lipzen A."/>
            <person name="Salamov A."/>
            <person name="Henrissat B."/>
            <person name="Wiebenga A."/>
            <person name="De vries R.P."/>
            <person name="Grigoriev I.V."/>
            <person name="Mortensen U.H."/>
            <person name="Andersen M.R."/>
            <person name="Baker S.E."/>
        </authorList>
    </citation>
    <scope>NUCLEOTIDE SEQUENCE [LARGE SCALE GENOMIC DNA]</scope>
    <source>
        <strain evidence="1 2">CBS 313.89</strain>
    </source>
</reference>
<organism evidence="1 2">
    <name type="scientific">Aspergillus fijiensis CBS 313.89</name>
    <dbReference type="NCBI Taxonomy" id="1448319"/>
    <lineage>
        <taxon>Eukaryota</taxon>
        <taxon>Fungi</taxon>
        <taxon>Dikarya</taxon>
        <taxon>Ascomycota</taxon>
        <taxon>Pezizomycotina</taxon>
        <taxon>Eurotiomycetes</taxon>
        <taxon>Eurotiomycetidae</taxon>
        <taxon>Eurotiales</taxon>
        <taxon>Aspergillaceae</taxon>
        <taxon>Aspergillus</taxon>
    </lineage>
</organism>
<dbReference type="RefSeq" id="XP_040795000.1">
    <property type="nucleotide sequence ID" value="XM_040941924.1"/>
</dbReference>